<dbReference type="InterPro" id="IPR042197">
    <property type="entry name" value="Apaf_helical"/>
</dbReference>
<keyword evidence="1" id="KW-0677">Repeat</keyword>
<dbReference type="InterPro" id="IPR044974">
    <property type="entry name" value="Disease_R_plants"/>
</dbReference>
<name>A0AAD8W3H7_LOLMU</name>
<dbReference type="InterPro" id="IPR032675">
    <property type="entry name" value="LRR_dom_sf"/>
</dbReference>
<dbReference type="PANTHER" id="PTHR23155:SF1116">
    <property type="entry name" value="OS12G0273300 PROTEIN"/>
    <property type="match status" value="1"/>
</dbReference>
<proteinExistence type="predicted"/>
<organism evidence="5 6">
    <name type="scientific">Lolium multiflorum</name>
    <name type="common">Italian ryegrass</name>
    <name type="synonym">Lolium perenne subsp. multiflorum</name>
    <dbReference type="NCBI Taxonomy" id="4521"/>
    <lineage>
        <taxon>Eukaryota</taxon>
        <taxon>Viridiplantae</taxon>
        <taxon>Streptophyta</taxon>
        <taxon>Embryophyta</taxon>
        <taxon>Tracheophyta</taxon>
        <taxon>Spermatophyta</taxon>
        <taxon>Magnoliopsida</taxon>
        <taxon>Liliopsida</taxon>
        <taxon>Poales</taxon>
        <taxon>Poaceae</taxon>
        <taxon>BOP clade</taxon>
        <taxon>Pooideae</taxon>
        <taxon>Poodae</taxon>
        <taxon>Poeae</taxon>
        <taxon>Poeae Chloroplast Group 2 (Poeae type)</taxon>
        <taxon>Loliodinae</taxon>
        <taxon>Loliinae</taxon>
        <taxon>Lolium</taxon>
    </lineage>
</organism>
<comment type="caution">
    <text evidence="5">The sequence shown here is derived from an EMBL/GenBank/DDBJ whole genome shotgun (WGS) entry which is preliminary data.</text>
</comment>
<feature type="domain" description="Disease resistance R13L4/SHOC-2-like LRR" evidence="4">
    <location>
        <begin position="249"/>
        <end position="610"/>
    </location>
</feature>
<dbReference type="InterPro" id="IPR058922">
    <property type="entry name" value="WHD_DRP"/>
</dbReference>
<dbReference type="GO" id="GO:0009626">
    <property type="term" value="P:plant-type hypersensitive response"/>
    <property type="evidence" value="ECO:0007669"/>
    <property type="project" value="UniProtKB-ARBA"/>
</dbReference>
<dbReference type="AlphaFoldDB" id="A0AAD8W3H7"/>
<dbReference type="FunFam" id="1.10.10.10:FF:000322">
    <property type="entry name" value="Probable disease resistance protein At1g63360"/>
    <property type="match status" value="1"/>
</dbReference>
<dbReference type="GO" id="GO:0042742">
    <property type="term" value="P:defense response to bacterium"/>
    <property type="evidence" value="ECO:0007669"/>
    <property type="project" value="UniProtKB-ARBA"/>
</dbReference>
<evidence type="ECO:0008006" key="7">
    <source>
        <dbReference type="Google" id="ProtNLM"/>
    </source>
</evidence>
<gene>
    <name evidence="5" type="ORF">QYE76_005531</name>
</gene>
<dbReference type="GO" id="GO:0002758">
    <property type="term" value="P:innate immune response-activating signaling pathway"/>
    <property type="evidence" value="ECO:0007669"/>
    <property type="project" value="UniProtKB-ARBA"/>
</dbReference>
<keyword evidence="2" id="KW-0611">Plant defense</keyword>
<dbReference type="SUPFAM" id="SSF52540">
    <property type="entry name" value="P-loop containing nucleoside triphosphate hydrolases"/>
    <property type="match status" value="1"/>
</dbReference>
<reference evidence="5" key="1">
    <citation type="submission" date="2023-07" db="EMBL/GenBank/DDBJ databases">
        <title>A chromosome-level genome assembly of Lolium multiflorum.</title>
        <authorList>
            <person name="Chen Y."/>
            <person name="Copetti D."/>
            <person name="Kolliker R."/>
            <person name="Studer B."/>
        </authorList>
    </citation>
    <scope>NUCLEOTIDE SEQUENCE</scope>
    <source>
        <strain evidence="5">02402/16</strain>
        <tissue evidence="5">Leaf</tissue>
    </source>
</reference>
<keyword evidence="6" id="KW-1185">Reference proteome</keyword>
<evidence type="ECO:0000259" key="4">
    <source>
        <dbReference type="Pfam" id="PF23598"/>
    </source>
</evidence>
<dbReference type="SUPFAM" id="SSF52058">
    <property type="entry name" value="L domain-like"/>
    <property type="match status" value="1"/>
</dbReference>
<evidence type="ECO:0000313" key="6">
    <source>
        <dbReference type="Proteomes" id="UP001231189"/>
    </source>
</evidence>
<accession>A0AAD8W3H7</accession>
<dbReference type="Pfam" id="PF23598">
    <property type="entry name" value="LRR_14"/>
    <property type="match status" value="1"/>
</dbReference>
<feature type="domain" description="Disease resistance protein winged helix" evidence="3">
    <location>
        <begin position="126"/>
        <end position="198"/>
    </location>
</feature>
<dbReference type="Gene3D" id="1.10.8.430">
    <property type="entry name" value="Helical domain of apoptotic protease-activating factors"/>
    <property type="match status" value="1"/>
</dbReference>
<dbReference type="InterPro" id="IPR055414">
    <property type="entry name" value="LRR_R13L4/SHOC2-like"/>
</dbReference>
<protein>
    <recommendedName>
        <fullName evidence="7">NB-ARC domain-containing protein</fullName>
    </recommendedName>
</protein>
<sequence length="615" mass="69358">MNVSEACASSGHDMIYKMKPLSFEDSEVLFHRRIFQSEEKCPHDLLVVSTEILRKCGGVPLAIITIASLLASKQEINEKDEWSHLLASIGRGVTEDAILKDMKRILSLSYYDLSSHLKSCLLYLSIFPEDFMIEKDWLIWMWIAEGFIQCDKEESRLFKIGEHYFNELINRSLIQPTLINGEGMVVACQIHDMVLDLICSLSAEEKFVSILDRAERHASNLQWKVRRLSLHNSKAKFPNHRYDITSLSKLRSFVVFSPATCDWLPSLSSLQFLRVLDLGNCGGHESISCVSLKCVGNLLHLRYLGLKNADVHELPVDIGKLQLLQTIDIEGTRIEKLPASVVHLTHLKCLSVDKRTRLPKGMGLLTSLEVLKGVNISLSPHIVKELSELTKVWMLSIDWSKMDEELTNVLIESLGNLLKLQILEIWNGGRWIDRMREGWVLPPHLHKFESWGNWSKCADLFLGLPKWINPTSLPVLSSLIIDVQELQGGDIQIIGMLPALRFLWLGAVRVMGKLVVGADAFASARECRFKGFPVTPCLFPPGAMPRLQRLRFEVSAQLIASGEVDCGMVHLPLLELVWAMLQDDNSSYEQIGKAKALLRGAANAHPKHPIMVIIL</sequence>
<dbReference type="Pfam" id="PF23559">
    <property type="entry name" value="WHD_DRP"/>
    <property type="match status" value="1"/>
</dbReference>
<evidence type="ECO:0000313" key="5">
    <source>
        <dbReference type="EMBL" id="KAK1631216.1"/>
    </source>
</evidence>
<dbReference type="GO" id="GO:0043531">
    <property type="term" value="F:ADP binding"/>
    <property type="evidence" value="ECO:0007669"/>
    <property type="project" value="InterPro"/>
</dbReference>
<evidence type="ECO:0000256" key="1">
    <source>
        <dbReference type="ARBA" id="ARBA00022737"/>
    </source>
</evidence>
<dbReference type="PANTHER" id="PTHR23155">
    <property type="entry name" value="DISEASE RESISTANCE PROTEIN RP"/>
    <property type="match status" value="1"/>
</dbReference>
<dbReference type="Proteomes" id="UP001231189">
    <property type="component" value="Unassembled WGS sequence"/>
</dbReference>
<dbReference type="Gene3D" id="1.10.10.10">
    <property type="entry name" value="Winged helix-like DNA-binding domain superfamily/Winged helix DNA-binding domain"/>
    <property type="match status" value="1"/>
</dbReference>
<dbReference type="Gene3D" id="3.80.10.10">
    <property type="entry name" value="Ribonuclease Inhibitor"/>
    <property type="match status" value="1"/>
</dbReference>
<dbReference type="InterPro" id="IPR036388">
    <property type="entry name" value="WH-like_DNA-bd_sf"/>
</dbReference>
<dbReference type="InterPro" id="IPR027417">
    <property type="entry name" value="P-loop_NTPase"/>
</dbReference>
<evidence type="ECO:0000256" key="2">
    <source>
        <dbReference type="ARBA" id="ARBA00022821"/>
    </source>
</evidence>
<dbReference type="EMBL" id="JAUUTY010000005">
    <property type="protein sequence ID" value="KAK1631216.1"/>
    <property type="molecule type" value="Genomic_DNA"/>
</dbReference>
<evidence type="ECO:0000259" key="3">
    <source>
        <dbReference type="Pfam" id="PF23559"/>
    </source>
</evidence>